<organism evidence="1 2">
    <name type="scientific">Moniliophthora roreri</name>
    <name type="common">Frosty pod rot fungus</name>
    <name type="synonym">Monilia roreri</name>
    <dbReference type="NCBI Taxonomy" id="221103"/>
    <lineage>
        <taxon>Eukaryota</taxon>
        <taxon>Fungi</taxon>
        <taxon>Dikarya</taxon>
        <taxon>Basidiomycota</taxon>
        <taxon>Agaricomycotina</taxon>
        <taxon>Agaricomycetes</taxon>
        <taxon>Agaricomycetidae</taxon>
        <taxon>Agaricales</taxon>
        <taxon>Marasmiineae</taxon>
        <taxon>Marasmiaceae</taxon>
        <taxon>Moniliophthora</taxon>
    </lineage>
</organism>
<proteinExistence type="predicted"/>
<evidence type="ECO:0000313" key="1">
    <source>
        <dbReference type="EMBL" id="KTB32249.1"/>
    </source>
</evidence>
<reference evidence="1 2" key="1">
    <citation type="submission" date="2015-12" db="EMBL/GenBank/DDBJ databases">
        <title>Draft genome sequence of Moniliophthora roreri, the causal agent of frosty pod rot of cacao.</title>
        <authorList>
            <person name="Aime M.C."/>
            <person name="Diaz-Valderrama J.R."/>
            <person name="Kijpornyongpan T."/>
            <person name="Phillips-Mora W."/>
        </authorList>
    </citation>
    <scope>NUCLEOTIDE SEQUENCE [LARGE SCALE GENOMIC DNA]</scope>
    <source>
        <strain evidence="1 2">MCA 2952</strain>
    </source>
</reference>
<comment type="caution">
    <text evidence="1">The sequence shown here is derived from an EMBL/GenBank/DDBJ whole genome shotgun (WGS) entry which is preliminary data.</text>
</comment>
<sequence length="29" mass="3502">MLFSYQNPHKQANYVRLIHYNLILLDAIL</sequence>
<dbReference type="AlphaFoldDB" id="A0A0W0F7E7"/>
<evidence type="ECO:0000313" key="2">
    <source>
        <dbReference type="Proteomes" id="UP000054988"/>
    </source>
</evidence>
<dbReference type="EMBL" id="LATX01002243">
    <property type="protein sequence ID" value="KTB32249.1"/>
    <property type="molecule type" value="Genomic_DNA"/>
</dbReference>
<accession>A0A0W0F7E7</accession>
<name>A0A0W0F7E7_MONRR</name>
<dbReference type="Proteomes" id="UP000054988">
    <property type="component" value="Unassembled WGS sequence"/>
</dbReference>
<gene>
    <name evidence="1" type="ORF">WG66_15198</name>
</gene>
<protein>
    <submittedName>
        <fullName evidence="1">Uncharacterized protein</fullName>
    </submittedName>
</protein>